<dbReference type="PATRIC" id="fig|100226.15.peg.63"/>
<accession>Q9RIA0</accession>
<evidence type="ECO:0000313" key="2">
    <source>
        <dbReference type="Proteomes" id="UP000001973"/>
    </source>
</evidence>
<dbReference type="HOGENOM" id="CLU_101005_0_0_11"/>
<proteinExistence type="predicted"/>
<gene>
    <name evidence="1" type="ordered locus">SCO0075</name>
    <name evidence="1" type="ORF">SCJ11.04</name>
</gene>
<dbReference type="EMBL" id="AL645882">
    <property type="protein sequence ID" value="CAB52889.1"/>
    <property type="molecule type" value="Genomic_DNA"/>
</dbReference>
<evidence type="ECO:0000313" key="1">
    <source>
        <dbReference type="EMBL" id="CAB52889.1"/>
    </source>
</evidence>
<protein>
    <submittedName>
        <fullName evidence="1">Uncharacterized protein</fullName>
    </submittedName>
</protein>
<reference evidence="1 2" key="1">
    <citation type="journal article" date="1996" name="Mol. Microbiol.">
        <title>A set of ordered cosmids and a detailed genetic and physical map for the 8 Mb Streptomyces coelicolor A3(2) chromosome.</title>
        <authorList>
            <person name="Redenbach M."/>
            <person name="Kieser H.M."/>
            <person name="Denapaite D."/>
            <person name="Eichner A."/>
            <person name="Cullum J."/>
            <person name="Kinashi H."/>
            <person name="Hopwood D.A."/>
        </authorList>
    </citation>
    <scope>NUCLEOTIDE SEQUENCE [LARGE SCALE GENOMIC DNA]</scope>
    <source>
        <strain evidence="2">ATCC BAA-471 / A3(2) / M145</strain>
    </source>
</reference>
<dbReference type="InParanoid" id="Q9RIA0"/>
<organism evidence="1 2">
    <name type="scientific">Streptomyces coelicolor (strain ATCC BAA-471 / A3(2) / M145)</name>
    <dbReference type="NCBI Taxonomy" id="100226"/>
    <lineage>
        <taxon>Bacteria</taxon>
        <taxon>Bacillati</taxon>
        <taxon>Actinomycetota</taxon>
        <taxon>Actinomycetes</taxon>
        <taxon>Kitasatosporales</taxon>
        <taxon>Streptomycetaceae</taxon>
        <taxon>Streptomyces</taxon>
        <taxon>Streptomyces albidoflavus group</taxon>
    </lineage>
</organism>
<dbReference type="EMBL" id="AL939104">
    <property type="protein sequence ID" value="CAB52889.1"/>
    <property type="molecule type" value="Genomic_DNA"/>
</dbReference>
<dbReference type="PIR" id="T36975">
    <property type="entry name" value="T36975"/>
</dbReference>
<name>Q9RIA0_STRCO</name>
<dbReference type="Proteomes" id="UP000001973">
    <property type="component" value="Chromosome"/>
</dbReference>
<reference evidence="1 2" key="2">
    <citation type="journal article" date="2002" name="Nature">
        <title>Complete genome sequence of the model actinomycete Streptomyces coelicolor A3(2).</title>
        <authorList>
            <person name="Bentley S.D."/>
            <person name="Chater K.F."/>
            <person name="Cerdeno-Tarraga A.M."/>
            <person name="Challis G.L."/>
            <person name="Thomson N.R."/>
            <person name="James K.D."/>
            <person name="Harris D.E."/>
            <person name="Quail M.A."/>
            <person name="Kieser H."/>
            <person name="Harper D."/>
            <person name="Bateman A."/>
            <person name="Brown S."/>
            <person name="Chandra G."/>
            <person name="Chen C.W."/>
            <person name="Collins M."/>
            <person name="Cronin A."/>
            <person name="Fraser A."/>
            <person name="Goble A."/>
            <person name="Hidalgo J."/>
            <person name="Hornsby T."/>
            <person name="Howarth S."/>
            <person name="Huang C.H."/>
            <person name="Kieser T."/>
            <person name="Larke L."/>
            <person name="Murphy L."/>
            <person name="Oliver K."/>
            <person name="O'Neil S."/>
            <person name="Rabbinowitsch E."/>
            <person name="Rajandream M.A."/>
            <person name="Rutherford K."/>
            <person name="Rutter S."/>
            <person name="Seeger K."/>
            <person name="Saunders D."/>
            <person name="Sharp S."/>
            <person name="Squares R."/>
            <person name="Squares S."/>
            <person name="Taylor K."/>
            <person name="Warren T."/>
            <person name="Wietzorrek A."/>
            <person name="Woodward J."/>
            <person name="Barrell B.G."/>
            <person name="Parkhill J."/>
            <person name="Hopwood D.A."/>
        </authorList>
    </citation>
    <scope>NUCLEOTIDE SEQUENCE [LARGE SCALE GENOMIC DNA]</scope>
    <source>
        <strain evidence="2">ATCC BAA-471 / A3(2) / M145</strain>
    </source>
</reference>
<dbReference type="OrthoDB" id="4548279at2"/>
<dbReference type="AlphaFoldDB" id="Q9RIA0"/>
<sequence>MEASGILFPIVRRGCAMASMLGLLEAREASARERVEVLREEAARAVAALEAGEIELDRRVIAREELVEALAVSAAETTGVTEAEGEGETALVPAPASAAEPGAIVPHWQEGLSVSVLSPNNQRILNVLQDRPGLEPVRAKDIAAALGIEAAAAKVEGVRPKGKRLAERGWLLQEASGAFSAGRRLVASPGGDPSA</sequence>
<dbReference type="eggNOG" id="ENOG5031KTS">
    <property type="taxonomic scope" value="Bacteria"/>
</dbReference>
<dbReference type="KEGG" id="sco:SCO0075"/>
<keyword evidence="2" id="KW-1185">Reference proteome</keyword>
<dbReference type="PaxDb" id="100226-SCO0075"/>
<dbReference type="STRING" id="100226.gene:17757666"/>